<name>X1G3D9_9ZZZZ</name>
<dbReference type="AlphaFoldDB" id="X1G3D9"/>
<protein>
    <submittedName>
        <fullName evidence="1">Uncharacterized protein</fullName>
    </submittedName>
</protein>
<sequence>GNVGDNKTTIGIMTIPPKRIPFAPNFWINAKKIGLTSMK</sequence>
<reference evidence="1" key="1">
    <citation type="journal article" date="2014" name="Front. Microbiol.">
        <title>High frequency of phylogenetically diverse reductive dehalogenase-homologous genes in deep subseafloor sedimentary metagenomes.</title>
        <authorList>
            <person name="Kawai M."/>
            <person name="Futagami T."/>
            <person name="Toyoda A."/>
            <person name="Takaki Y."/>
            <person name="Nishi S."/>
            <person name="Hori S."/>
            <person name="Arai W."/>
            <person name="Tsubouchi T."/>
            <person name="Morono Y."/>
            <person name="Uchiyama I."/>
            <person name="Ito T."/>
            <person name="Fujiyama A."/>
            <person name="Inagaki F."/>
            <person name="Takami H."/>
        </authorList>
    </citation>
    <scope>NUCLEOTIDE SEQUENCE</scope>
    <source>
        <strain evidence="1">Expedition CK06-06</strain>
    </source>
</reference>
<gene>
    <name evidence="1" type="ORF">S01H4_66837</name>
</gene>
<proteinExistence type="predicted"/>
<feature type="non-terminal residue" evidence="1">
    <location>
        <position position="1"/>
    </location>
</feature>
<comment type="caution">
    <text evidence="1">The sequence shown here is derived from an EMBL/GenBank/DDBJ whole genome shotgun (WGS) entry which is preliminary data.</text>
</comment>
<accession>X1G3D9</accession>
<evidence type="ECO:0000313" key="1">
    <source>
        <dbReference type="EMBL" id="GAH27518.1"/>
    </source>
</evidence>
<organism evidence="1">
    <name type="scientific">marine sediment metagenome</name>
    <dbReference type="NCBI Taxonomy" id="412755"/>
    <lineage>
        <taxon>unclassified sequences</taxon>
        <taxon>metagenomes</taxon>
        <taxon>ecological metagenomes</taxon>
    </lineage>
</organism>
<dbReference type="EMBL" id="BART01041619">
    <property type="protein sequence ID" value="GAH27518.1"/>
    <property type="molecule type" value="Genomic_DNA"/>
</dbReference>